<sequence>MAQLGLGSVESTSRVRSALANIPDIDPKKINNKYLERINEVVVSNNNDTTTPPAVHSNLDMALKQEKVVVQKIDSLEDPFSANSESFQSSEEDDADEGHTFSPLSYSISPKSMTQHNDIFSDDFVQPSMNSSLRFFKQNIPATTAKPNLGYSDDEEDEGMKSHLDLTLAWLDQIYEDEEDQDVENAESSKHQTSLFGAHQEDIGLENRSPRIEEDPPAHVGKKRRYVADNIMRDVEVRFPLRELRLEEWASDKPEAPPKKKVVRWAKPTSPSFPSTSSSSSRTCEPTAIYSPEASSSTRRPVPKVRFLRMLSPKAKPSAKGKEREQP</sequence>
<dbReference type="AlphaFoldDB" id="A0A8H7BYC6"/>
<feature type="region of interest" description="Disordered" evidence="1">
    <location>
        <begin position="252"/>
        <end position="327"/>
    </location>
</feature>
<evidence type="ECO:0000313" key="3">
    <source>
        <dbReference type="Proteomes" id="UP000605846"/>
    </source>
</evidence>
<evidence type="ECO:0000256" key="1">
    <source>
        <dbReference type="SAM" id="MobiDB-lite"/>
    </source>
</evidence>
<dbReference type="Proteomes" id="UP000605846">
    <property type="component" value="Unassembled WGS sequence"/>
</dbReference>
<keyword evidence="3" id="KW-1185">Reference proteome</keyword>
<dbReference type="OrthoDB" id="10448077at2759"/>
<name>A0A8H7BYC6_9FUNG</name>
<proteinExistence type="predicted"/>
<feature type="compositionally biased region" description="Low complexity" evidence="1">
    <location>
        <begin position="268"/>
        <end position="287"/>
    </location>
</feature>
<feature type="region of interest" description="Disordered" evidence="1">
    <location>
        <begin position="80"/>
        <end position="105"/>
    </location>
</feature>
<reference evidence="2" key="1">
    <citation type="submission" date="2020-01" db="EMBL/GenBank/DDBJ databases">
        <title>Genome Sequencing of Three Apophysomyces-Like Fungal Strains Confirms a Novel Fungal Genus in the Mucoromycota with divergent Burkholderia-like Endosymbiotic Bacteria.</title>
        <authorList>
            <person name="Stajich J.E."/>
            <person name="Macias A.M."/>
            <person name="Carter-House D."/>
            <person name="Lovett B."/>
            <person name="Kasson L.R."/>
            <person name="Berry K."/>
            <person name="Grigoriev I."/>
            <person name="Chang Y."/>
            <person name="Spatafora J."/>
            <person name="Kasson M.T."/>
        </authorList>
    </citation>
    <scope>NUCLEOTIDE SEQUENCE</scope>
    <source>
        <strain evidence="2">NRRL A-21654</strain>
    </source>
</reference>
<comment type="caution">
    <text evidence="2">The sequence shown here is derived from an EMBL/GenBank/DDBJ whole genome shotgun (WGS) entry which is preliminary data.</text>
</comment>
<organism evidence="2 3">
    <name type="scientific">Apophysomyces ossiformis</name>
    <dbReference type="NCBI Taxonomy" id="679940"/>
    <lineage>
        <taxon>Eukaryota</taxon>
        <taxon>Fungi</taxon>
        <taxon>Fungi incertae sedis</taxon>
        <taxon>Mucoromycota</taxon>
        <taxon>Mucoromycotina</taxon>
        <taxon>Mucoromycetes</taxon>
        <taxon>Mucorales</taxon>
        <taxon>Mucorineae</taxon>
        <taxon>Mucoraceae</taxon>
        <taxon>Apophysomyces</taxon>
    </lineage>
</organism>
<gene>
    <name evidence="2" type="ORF">EC973_002556</name>
</gene>
<dbReference type="EMBL" id="JABAYA010000017">
    <property type="protein sequence ID" value="KAF7730312.1"/>
    <property type="molecule type" value="Genomic_DNA"/>
</dbReference>
<evidence type="ECO:0000313" key="2">
    <source>
        <dbReference type="EMBL" id="KAF7730312.1"/>
    </source>
</evidence>
<protein>
    <submittedName>
        <fullName evidence="2">Uncharacterized protein</fullName>
    </submittedName>
</protein>
<accession>A0A8H7BYC6</accession>